<dbReference type="Proteomes" id="UP000663792">
    <property type="component" value="Unassembled WGS sequence"/>
</dbReference>
<comment type="caution">
    <text evidence="7">The sequence shown here is derived from an EMBL/GenBank/DDBJ whole genome shotgun (WGS) entry which is preliminary data.</text>
</comment>
<dbReference type="AlphaFoldDB" id="A0A938Y700"/>
<evidence type="ECO:0000256" key="1">
    <source>
        <dbReference type="ARBA" id="ARBA00004141"/>
    </source>
</evidence>
<keyword evidence="7" id="KW-0378">Hydrolase</keyword>
<feature type="transmembrane region" description="Helical" evidence="5">
    <location>
        <begin position="135"/>
        <end position="155"/>
    </location>
</feature>
<feature type="domain" description="Peptidase S54 rhomboid" evidence="6">
    <location>
        <begin position="74"/>
        <end position="214"/>
    </location>
</feature>
<accession>A0A938Y700</accession>
<proteinExistence type="predicted"/>
<evidence type="ECO:0000256" key="3">
    <source>
        <dbReference type="ARBA" id="ARBA00022989"/>
    </source>
</evidence>
<feature type="transmembrane region" description="Helical" evidence="5">
    <location>
        <begin position="80"/>
        <end position="103"/>
    </location>
</feature>
<comment type="subcellular location">
    <subcellularLocation>
        <location evidence="1">Membrane</location>
        <topology evidence="1">Multi-pass membrane protein</topology>
    </subcellularLocation>
</comment>
<dbReference type="EMBL" id="JAERWK010000010">
    <property type="protein sequence ID" value="MBM9467191.1"/>
    <property type="molecule type" value="Genomic_DNA"/>
</dbReference>
<feature type="transmembrane region" description="Helical" evidence="5">
    <location>
        <begin position="110"/>
        <end position="129"/>
    </location>
</feature>
<organism evidence="7 8">
    <name type="scientific">Nakamurella leprariae</name>
    <dbReference type="NCBI Taxonomy" id="2803911"/>
    <lineage>
        <taxon>Bacteria</taxon>
        <taxon>Bacillati</taxon>
        <taxon>Actinomycetota</taxon>
        <taxon>Actinomycetes</taxon>
        <taxon>Nakamurellales</taxon>
        <taxon>Nakamurellaceae</taxon>
        <taxon>Nakamurella</taxon>
    </lineage>
</organism>
<evidence type="ECO:0000256" key="5">
    <source>
        <dbReference type="SAM" id="Phobius"/>
    </source>
</evidence>
<protein>
    <submittedName>
        <fullName evidence="7">Rhomboid family intramembrane serine protease</fullName>
    </submittedName>
</protein>
<keyword evidence="8" id="KW-1185">Reference proteome</keyword>
<evidence type="ECO:0000256" key="2">
    <source>
        <dbReference type="ARBA" id="ARBA00022692"/>
    </source>
</evidence>
<evidence type="ECO:0000313" key="7">
    <source>
        <dbReference type="EMBL" id="MBM9467191.1"/>
    </source>
</evidence>
<feature type="transmembrane region" description="Helical" evidence="5">
    <location>
        <begin position="33"/>
        <end position="55"/>
    </location>
</feature>
<evidence type="ECO:0000313" key="8">
    <source>
        <dbReference type="Proteomes" id="UP000663792"/>
    </source>
</evidence>
<dbReference type="PANTHER" id="PTHR43066">
    <property type="entry name" value="RHOMBOID-RELATED PROTEIN"/>
    <property type="match status" value="1"/>
</dbReference>
<keyword evidence="2 5" id="KW-0812">Transmembrane</keyword>
<evidence type="ECO:0000256" key="4">
    <source>
        <dbReference type="ARBA" id="ARBA00023136"/>
    </source>
</evidence>
<reference evidence="7" key="1">
    <citation type="submission" date="2021-01" db="EMBL/GenBank/DDBJ databases">
        <title>YIM 132084 draft genome.</title>
        <authorList>
            <person name="An D."/>
        </authorList>
    </citation>
    <scope>NUCLEOTIDE SEQUENCE</scope>
    <source>
        <strain evidence="7">YIM 132084</strain>
    </source>
</reference>
<name>A0A938Y700_9ACTN</name>
<dbReference type="InterPro" id="IPR022764">
    <property type="entry name" value="Peptidase_S54_rhomboid_dom"/>
</dbReference>
<dbReference type="SUPFAM" id="SSF144091">
    <property type="entry name" value="Rhomboid-like"/>
    <property type="match status" value="1"/>
</dbReference>
<dbReference type="RefSeq" id="WP_205260151.1">
    <property type="nucleotide sequence ID" value="NZ_JAERWK010000010.1"/>
</dbReference>
<feature type="transmembrane region" description="Helical" evidence="5">
    <location>
        <begin position="196"/>
        <end position="213"/>
    </location>
</feature>
<dbReference type="Pfam" id="PF01694">
    <property type="entry name" value="Rhomboid"/>
    <property type="match status" value="1"/>
</dbReference>
<keyword evidence="7" id="KW-0645">Protease</keyword>
<dbReference type="GO" id="GO:0016020">
    <property type="term" value="C:membrane"/>
    <property type="evidence" value="ECO:0007669"/>
    <property type="project" value="UniProtKB-SubCell"/>
</dbReference>
<dbReference type="GO" id="GO:0004252">
    <property type="term" value="F:serine-type endopeptidase activity"/>
    <property type="evidence" value="ECO:0007669"/>
    <property type="project" value="InterPro"/>
</dbReference>
<dbReference type="GO" id="GO:0006508">
    <property type="term" value="P:proteolysis"/>
    <property type="evidence" value="ECO:0007669"/>
    <property type="project" value="UniProtKB-KW"/>
</dbReference>
<dbReference type="Gene3D" id="1.20.1540.10">
    <property type="entry name" value="Rhomboid-like"/>
    <property type="match status" value="1"/>
</dbReference>
<keyword evidence="3 5" id="KW-1133">Transmembrane helix</keyword>
<evidence type="ECO:0000259" key="6">
    <source>
        <dbReference type="Pfam" id="PF01694"/>
    </source>
</evidence>
<keyword evidence="4 5" id="KW-0472">Membrane</keyword>
<dbReference type="InterPro" id="IPR035952">
    <property type="entry name" value="Rhomboid-like_sf"/>
</dbReference>
<sequence>MSAPLPSGPSFPAVPPSAGATERRRWLPENARVAGITVGAFAVVLVVVQVVNALMSDGLVRYGIEPRSVDGLLGVLTGPFIHASWTHLWSNLIPFVVLGFLVMVGGVKQFISVTVLVWLISGLGVWLIAPAHTDTVGASGVVFGWLAYLVARGIFTRTWQHILLGVLLLAVWGSLFWTGIVQVAVRDLSGVVTVSWQGHLFGAIGGVLAAFLVSSADRANRRRAIPS</sequence>
<gene>
    <name evidence="7" type="ORF">JL106_07850</name>
</gene>
<feature type="transmembrane region" description="Helical" evidence="5">
    <location>
        <begin position="162"/>
        <end position="184"/>
    </location>
</feature>